<gene>
    <name evidence="8" type="ORF">SARC_16830</name>
</gene>
<evidence type="ECO:0000256" key="4">
    <source>
        <dbReference type="ARBA" id="ARBA00022801"/>
    </source>
</evidence>
<dbReference type="InterPro" id="IPR011765">
    <property type="entry name" value="Pept_M16_N"/>
</dbReference>
<evidence type="ECO:0000313" key="8">
    <source>
        <dbReference type="EMBL" id="KNC70640.1"/>
    </source>
</evidence>
<proteinExistence type="inferred from homology"/>
<dbReference type="AlphaFoldDB" id="A0A0L0F1P0"/>
<evidence type="ECO:0000256" key="6">
    <source>
        <dbReference type="ARBA" id="ARBA00023049"/>
    </source>
</evidence>
<name>A0A0L0F1P0_9EUKA</name>
<evidence type="ECO:0000256" key="1">
    <source>
        <dbReference type="ARBA" id="ARBA00007261"/>
    </source>
</evidence>
<evidence type="ECO:0000259" key="7">
    <source>
        <dbReference type="Pfam" id="PF00675"/>
    </source>
</evidence>
<dbReference type="GO" id="GO:0046872">
    <property type="term" value="F:metal ion binding"/>
    <property type="evidence" value="ECO:0007669"/>
    <property type="project" value="UniProtKB-KW"/>
</dbReference>
<dbReference type="Proteomes" id="UP000054560">
    <property type="component" value="Unassembled WGS sequence"/>
</dbReference>
<organism evidence="8 9">
    <name type="scientific">Sphaeroforma arctica JP610</name>
    <dbReference type="NCBI Taxonomy" id="667725"/>
    <lineage>
        <taxon>Eukaryota</taxon>
        <taxon>Ichthyosporea</taxon>
        <taxon>Ichthyophonida</taxon>
        <taxon>Sphaeroforma</taxon>
    </lineage>
</organism>
<dbReference type="Pfam" id="PF00675">
    <property type="entry name" value="Peptidase_M16"/>
    <property type="match status" value="1"/>
</dbReference>
<dbReference type="GO" id="GO:0006508">
    <property type="term" value="P:proteolysis"/>
    <property type="evidence" value="ECO:0007669"/>
    <property type="project" value="UniProtKB-KW"/>
</dbReference>
<feature type="non-terminal residue" evidence="8">
    <location>
        <position position="67"/>
    </location>
</feature>
<keyword evidence="2" id="KW-0645">Protease</keyword>
<evidence type="ECO:0000256" key="5">
    <source>
        <dbReference type="ARBA" id="ARBA00022833"/>
    </source>
</evidence>
<keyword evidence="5" id="KW-0862">Zinc</keyword>
<dbReference type="RefSeq" id="XP_014144542.1">
    <property type="nucleotide sequence ID" value="XM_014289067.1"/>
</dbReference>
<evidence type="ECO:0000256" key="3">
    <source>
        <dbReference type="ARBA" id="ARBA00022723"/>
    </source>
</evidence>
<sequence>MGTETYRTENALDSYVHRHGGDCNASTDMEQTMFQFNVQDGFLEKALAIFSRFFKEPLLMEDAIVRE</sequence>
<evidence type="ECO:0000313" key="9">
    <source>
        <dbReference type="Proteomes" id="UP000054560"/>
    </source>
</evidence>
<comment type="similarity">
    <text evidence="1">Belongs to the peptidase M16 family.</text>
</comment>
<dbReference type="GeneID" id="25917334"/>
<dbReference type="GO" id="GO:0008237">
    <property type="term" value="F:metallopeptidase activity"/>
    <property type="evidence" value="ECO:0007669"/>
    <property type="project" value="UniProtKB-KW"/>
</dbReference>
<dbReference type="PANTHER" id="PTHR43690">
    <property type="entry name" value="NARDILYSIN"/>
    <property type="match status" value="1"/>
</dbReference>
<dbReference type="InterPro" id="IPR011249">
    <property type="entry name" value="Metalloenz_LuxS/M16"/>
</dbReference>
<keyword evidence="3" id="KW-0479">Metal-binding</keyword>
<accession>A0A0L0F1P0</accession>
<feature type="domain" description="Peptidase M16 N-terminal" evidence="7">
    <location>
        <begin position="1"/>
        <end position="66"/>
    </location>
</feature>
<dbReference type="STRING" id="667725.A0A0L0F1P0"/>
<protein>
    <recommendedName>
        <fullName evidence="7">Peptidase M16 N-terminal domain-containing protein</fullName>
    </recommendedName>
</protein>
<reference evidence="8 9" key="1">
    <citation type="submission" date="2011-02" db="EMBL/GenBank/DDBJ databases">
        <title>The Genome Sequence of Sphaeroforma arctica JP610.</title>
        <authorList>
            <consortium name="The Broad Institute Genome Sequencing Platform"/>
            <person name="Russ C."/>
            <person name="Cuomo C."/>
            <person name="Young S.K."/>
            <person name="Zeng Q."/>
            <person name="Gargeya S."/>
            <person name="Alvarado L."/>
            <person name="Berlin A."/>
            <person name="Chapman S.B."/>
            <person name="Chen Z."/>
            <person name="Freedman E."/>
            <person name="Gellesch M."/>
            <person name="Goldberg J."/>
            <person name="Griggs A."/>
            <person name="Gujja S."/>
            <person name="Heilman E."/>
            <person name="Heiman D."/>
            <person name="Howarth C."/>
            <person name="Mehta T."/>
            <person name="Neiman D."/>
            <person name="Pearson M."/>
            <person name="Roberts A."/>
            <person name="Saif S."/>
            <person name="Shea T."/>
            <person name="Shenoy N."/>
            <person name="Sisk P."/>
            <person name="Stolte C."/>
            <person name="Sykes S."/>
            <person name="White J."/>
            <person name="Yandava C."/>
            <person name="Burger G."/>
            <person name="Gray M.W."/>
            <person name="Holland P.W.H."/>
            <person name="King N."/>
            <person name="Lang F.B.F."/>
            <person name="Roger A.J."/>
            <person name="Ruiz-Trillo I."/>
            <person name="Haas B."/>
            <person name="Nusbaum C."/>
            <person name="Birren B."/>
        </authorList>
    </citation>
    <scope>NUCLEOTIDE SEQUENCE [LARGE SCALE GENOMIC DNA]</scope>
    <source>
        <strain evidence="8 9">JP610</strain>
    </source>
</reference>
<dbReference type="EMBL" id="KQ250590">
    <property type="protein sequence ID" value="KNC70640.1"/>
    <property type="molecule type" value="Genomic_DNA"/>
</dbReference>
<evidence type="ECO:0000256" key="2">
    <source>
        <dbReference type="ARBA" id="ARBA00022670"/>
    </source>
</evidence>
<keyword evidence="6" id="KW-0482">Metalloprotease</keyword>
<keyword evidence="9" id="KW-1185">Reference proteome</keyword>
<dbReference type="PANTHER" id="PTHR43690:SF18">
    <property type="entry name" value="INSULIN-DEGRADING ENZYME-RELATED"/>
    <property type="match status" value="1"/>
</dbReference>
<dbReference type="eggNOG" id="KOG0959">
    <property type="taxonomic scope" value="Eukaryota"/>
</dbReference>
<dbReference type="InterPro" id="IPR050626">
    <property type="entry name" value="Peptidase_M16"/>
</dbReference>
<dbReference type="SUPFAM" id="SSF63411">
    <property type="entry name" value="LuxS/MPP-like metallohydrolase"/>
    <property type="match status" value="1"/>
</dbReference>
<dbReference type="Gene3D" id="3.30.830.10">
    <property type="entry name" value="Metalloenzyme, LuxS/M16 peptidase-like"/>
    <property type="match status" value="1"/>
</dbReference>
<keyword evidence="4" id="KW-0378">Hydrolase</keyword>
<dbReference type="OrthoDB" id="4953at2759"/>